<accession>A0A0K2UR87</accession>
<dbReference type="EMBL" id="HACA01023418">
    <property type="protein sequence ID" value="CDW40779.1"/>
    <property type="molecule type" value="Transcribed_RNA"/>
</dbReference>
<organism evidence="1">
    <name type="scientific">Lepeophtheirus salmonis</name>
    <name type="common">Salmon louse</name>
    <name type="synonym">Caligus salmonis</name>
    <dbReference type="NCBI Taxonomy" id="72036"/>
    <lineage>
        <taxon>Eukaryota</taxon>
        <taxon>Metazoa</taxon>
        <taxon>Ecdysozoa</taxon>
        <taxon>Arthropoda</taxon>
        <taxon>Crustacea</taxon>
        <taxon>Multicrustacea</taxon>
        <taxon>Hexanauplia</taxon>
        <taxon>Copepoda</taxon>
        <taxon>Siphonostomatoida</taxon>
        <taxon>Caligidae</taxon>
        <taxon>Lepeophtheirus</taxon>
    </lineage>
</organism>
<proteinExistence type="predicted"/>
<evidence type="ECO:0000313" key="1">
    <source>
        <dbReference type="EMBL" id="CDW40779.1"/>
    </source>
</evidence>
<reference evidence="1" key="1">
    <citation type="submission" date="2014-05" db="EMBL/GenBank/DDBJ databases">
        <authorList>
            <person name="Chronopoulou M."/>
        </authorList>
    </citation>
    <scope>NUCLEOTIDE SEQUENCE</scope>
    <source>
        <tissue evidence="1">Whole organism</tissue>
    </source>
</reference>
<protein>
    <submittedName>
        <fullName evidence="1">Uncharacterized protein</fullName>
    </submittedName>
</protein>
<sequence length="64" mass="7393">IDSVNPVWNGLVINKETENHNGNLNNLKNVLEERKNNPHDISLDQLQSALTREEGKKNIIWDIF</sequence>
<name>A0A0K2UR87_LEPSM</name>
<dbReference type="AlphaFoldDB" id="A0A0K2UR87"/>
<feature type="non-terminal residue" evidence="1">
    <location>
        <position position="1"/>
    </location>
</feature>